<feature type="domain" description="ZP" evidence="8">
    <location>
        <begin position="506"/>
        <end position="753"/>
    </location>
</feature>
<dbReference type="Gene3D" id="2.60.40.4100">
    <property type="entry name" value="Zona pellucida, ZP-C domain"/>
    <property type="match status" value="1"/>
</dbReference>
<dbReference type="Gene3D" id="4.10.410.20">
    <property type="match status" value="1"/>
</dbReference>
<dbReference type="InterPro" id="IPR001507">
    <property type="entry name" value="ZP_dom"/>
</dbReference>
<dbReference type="SMART" id="SM00042">
    <property type="entry name" value="CUB"/>
    <property type="match status" value="1"/>
</dbReference>
<sequence>MWTLWVLCGVVISCTVQGEVRLQKNEKRYLTTYPAQLSCRYNCGRHLGSCSCSSSCQYYGNCCYDYDSYCQYTTTPPEPETTAQPSCRYNCGYNMGSCSCSSSCEWSGNCCHDYYCNNNFMSLTTYLCLAAYCQYTPTPPAPETTAQPSCRHNCGYNMGSCSCSSSCEWSGNCCHDYYCKYPAAKALQTFITPSCRYNCGYNMGSCSCSSSCEWSGNCCHDYYCKYPAAKPLQTFFTNYDSYSNNSMSLTTYLCHAAYCQYTPTPPAPETTAQPSCRYNCGYNMGSCSCSSSCEWRGNCCHDYYCNYGSNLMSLTTYLCLAAYCQYTSAPPAPETTAQPSCRHYCGSHMGSCSCSSSCRWNGNCCHDYYSYCQYNTESPTREPTTVNPCGGSLSSSGTFQSPNHPNHYHDNADCVWYLSAANNHRVFLSFTYMQLENCCSCDYISVYDGSYVGSRLLGKMCNDSQNTFVSSSRYMTVHFKTDSSVVGRGFSADFSSTLSPSSGQVICSSNMTIVIQHSYLSSLGHDGNNLYLNDPTCRPQLTRYQVIFSYSIDSCGNVRKLENGRAVYTNLIQSYNTTTGEITRQSHFKLKVECRMEQDSVSEIMYLAHSDNSSMTGKGRFNTSMDFYTSSNFYYKVTQVPYKVTLNQNLYVQVDLQSQRHNMVLFLDTCVTSPSPHDFQTRAYYLVRNGCPVDNTYSVYTSGSYKYARFTFKAFQFLRASESVYIQCKVRVCEAYNNSRCRPTGCHRRIARDLRSKHNSQTLVLGPIQLKESDEGESETQKQDKA</sequence>
<keyword evidence="1 5" id="KW-0732">Signal</keyword>
<dbReference type="InterPro" id="IPR035914">
    <property type="entry name" value="Sperma_CUB_dom_sf"/>
</dbReference>
<evidence type="ECO:0000259" key="6">
    <source>
        <dbReference type="PROSITE" id="PS01180"/>
    </source>
</evidence>
<keyword evidence="10" id="KW-1185">Reference proteome</keyword>
<comment type="caution">
    <text evidence="4">Lacks conserved residue(s) required for the propagation of feature annotation.</text>
</comment>
<organism evidence="9 10">
    <name type="scientific">Xyrichtys novacula</name>
    <name type="common">Pearly razorfish</name>
    <name type="synonym">Hemipteronotus novacula</name>
    <dbReference type="NCBI Taxonomy" id="13765"/>
    <lineage>
        <taxon>Eukaryota</taxon>
        <taxon>Metazoa</taxon>
        <taxon>Chordata</taxon>
        <taxon>Craniata</taxon>
        <taxon>Vertebrata</taxon>
        <taxon>Euteleostomi</taxon>
        <taxon>Actinopterygii</taxon>
        <taxon>Neopterygii</taxon>
        <taxon>Teleostei</taxon>
        <taxon>Neoteleostei</taxon>
        <taxon>Acanthomorphata</taxon>
        <taxon>Eupercaria</taxon>
        <taxon>Labriformes</taxon>
        <taxon>Labridae</taxon>
        <taxon>Xyrichtys</taxon>
    </lineage>
</organism>
<keyword evidence="2" id="KW-1015">Disulfide bond</keyword>
<dbReference type="SUPFAM" id="SSF90188">
    <property type="entry name" value="Somatomedin B domain"/>
    <property type="match status" value="2"/>
</dbReference>
<dbReference type="Proteomes" id="UP001178508">
    <property type="component" value="Chromosome 11"/>
</dbReference>
<evidence type="ECO:0000259" key="8">
    <source>
        <dbReference type="PROSITE" id="PS51034"/>
    </source>
</evidence>
<dbReference type="FunFam" id="2.60.120.290:FF:000013">
    <property type="entry name" value="Membrane frizzled-related protein"/>
    <property type="match status" value="1"/>
</dbReference>
<evidence type="ECO:0000256" key="2">
    <source>
        <dbReference type="ARBA" id="ARBA00023157"/>
    </source>
</evidence>
<dbReference type="Gene3D" id="2.60.120.290">
    <property type="entry name" value="Spermadhesin, CUB domain"/>
    <property type="match status" value="1"/>
</dbReference>
<dbReference type="PROSITE" id="PS51034">
    <property type="entry name" value="ZP_2"/>
    <property type="match status" value="1"/>
</dbReference>
<dbReference type="Gene3D" id="2.60.40.3210">
    <property type="entry name" value="Zona pellucida, ZP-N domain"/>
    <property type="match status" value="1"/>
</dbReference>
<evidence type="ECO:0000313" key="9">
    <source>
        <dbReference type="EMBL" id="CAJ1067217.1"/>
    </source>
</evidence>
<reference evidence="9" key="1">
    <citation type="submission" date="2023-08" db="EMBL/GenBank/DDBJ databases">
        <authorList>
            <person name="Alioto T."/>
            <person name="Alioto T."/>
            <person name="Gomez Garrido J."/>
        </authorList>
    </citation>
    <scope>NUCLEOTIDE SEQUENCE</scope>
</reference>
<dbReference type="InterPro" id="IPR048290">
    <property type="entry name" value="ZP_chr"/>
</dbReference>
<keyword evidence="3" id="KW-0325">Glycoprotein</keyword>
<dbReference type="PANTHER" id="PTHR14002:SF38">
    <property type="entry name" value="CUB AND ZONA PELLUCIDA-LIKE DOMAIN-CONTAINING PROTEIN 1"/>
    <property type="match status" value="1"/>
</dbReference>
<dbReference type="SMART" id="SM00201">
    <property type="entry name" value="SO"/>
    <property type="match status" value="5"/>
</dbReference>
<dbReference type="PROSITE" id="PS00524">
    <property type="entry name" value="SMB_1"/>
    <property type="match status" value="2"/>
</dbReference>
<dbReference type="PROSITE" id="PS01180">
    <property type="entry name" value="CUB"/>
    <property type="match status" value="1"/>
</dbReference>
<dbReference type="InterPro" id="IPR055355">
    <property type="entry name" value="ZP-C"/>
</dbReference>
<dbReference type="PROSITE" id="PS50958">
    <property type="entry name" value="SMB_2"/>
    <property type="match status" value="2"/>
</dbReference>
<feature type="domain" description="SMB" evidence="7">
    <location>
        <begin position="337"/>
        <end position="376"/>
    </location>
</feature>
<feature type="domain" description="CUB" evidence="6">
    <location>
        <begin position="389"/>
        <end position="497"/>
    </location>
</feature>
<evidence type="ECO:0000256" key="1">
    <source>
        <dbReference type="ARBA" id="ARBA00022729"/>
    </source>
</evidence>
<dbReference type="InterPro" id="IPR036024">
    <property type="entry name" value="Somatomedin_B-like_dom_sf"/>
</dbReference>
<feature type="signal peptide" evidence="5">
    <location>
        <begin position="1"/>
        <end position="18"/>
    </location>
</feature>
<accession>A0AAV1G489</accession>
<dbReference type="PRINTS" id="PR00023">
    <property type="entry name" value="ZPELLUCIDA"/>
</dbReference>
<feature type="domain" description="SMB" evidence="7">
    <location>
        <begin position="35"/>
        <end position="74"/>
    </location>
</feature>
<dbReference type="InterPro" id="IPR042235">
    <property type="entry name" value="ZP-C_dom"/>
</dbReference>
<dbReference type="Pfam" id="PF00431">
    <property type="entry name" value="CUB"/>
    <property type="match status" value="1"/>
</dbReference>
<dbReference type="EMBL" id="OY660874">
    <property type="protein sequence ID" value="CAJ1067217.1"/>
    <property type="molecule type" value="Genomic_DNA"/>
</dbReference>
<dbReference type="Pfam" id="PF00100">
    <property type="entry name" value="Zona_pellucida"/>
    <property type="match status" value="1"/>
</dbReference>
<dbReference type="InterPro" id="IPR001212">
    <property type="entry name" value="Somatomedin_B_dom"/>
</dbReference>
<feature type="chain" id="PRO_5043572669" evidence="5">
    <location>
        <begin position="19"/>
        <end position="786"/>
    </location>
</feature>
<evidence type="ECO:0000256" key="4">
    <source>
        <dbReference type="PROSITE-ProRule" id="PRU00059"/>
    </source>
</evidence>
<proteinExistence type="predicted"/>
<evidence type="ECO:0000313" key="10">
    <source>
        <dbReference type="Proteomes" id="UP001178508"/>
    </source>
</evidence>
<name>A0AAV1G489_XYRNO</name>
<dbReference type="CDD" id="cd00041">
    <property type="entry name" value="CUB"/>
    <property type="match status" value="1"/>
</dbReference>
<dbReference type="SMART" id="SM00241">
    <property type="entry name" value="ZP"/>
    <property type="match status" value="1"/>
</dbReference>
<dbReference type="InterPro" id="IPR000859">
    <property type="entry name" value="CUB_dom"/>
</dbReference>
<evidence type="ECO:0000256" key="5">
    <source>
        <dbReference type="SAM" id="SignalP"/>
    </source>
</evidence>
<gene>
    <name evidence="9" type="ORF">XNOV1_A016253</name>
</gene>
<evidence type="ECO:0000256" key="3">
    <source>
        <dbReference type="ARBA" id="ARBA00023180"/>
    </source>
</evidence>
<evidence type="ECO:0000259" key="7">
    <source>
        <dbReference type="PROSITE" id="PS50958"/>
    </source>
</evidence>
<dbReference type="AlphaFoldDB" id="A0AAV1G489"/>
<dbReference type="SUPFAM" id="SSF49854">
    <property type="entry name" value="Spermadhesin, CUB domain"/>
    <property type="match status" value="1"/>
</dbReference>
<dbReference type="PANTHER" id="PTHR14002">
    <property type="entry name" value="ENDOGLIN/TGF-BETA RECEPTOR TYPE III"/>
    <property type="match status" value="1"/>
</dbReference>
<protein>
    <submittedName>
        <fullName evidence="9">Deleted in malignant brain tumors 1 protein-like isoform X2</fullName>
    </submittedName>
</protein>